<feature type="transmembrane region" description="Helical" evidence="7">
    <location>
        <begin position="390"/>
        <end position="410"/>
    </location>
</feature>
<name>A0A3G8ZIR0_9ACTN</name>
<feature type="transmembrane region" description="Helical" evidence="7">
    <location>
        <begin position="247"/>
        <end position="267"/>
    </location>
</feature>
<evidence type="ECO:0000256" key="6">
    <source>
        <dbReference type="ARBA" id="ARBA00023136"/>
    </source>
</evidence>
<dbReference type="OrthoDB" id="7051771at2"/>
<feature type="transmembrane region" description="Helical" evidence="7">
    <location>
        <begin position="612"/>
        <end position="631"/>
    </location>
</feature>
<feature type="transmembrane region" description="Helical" evidence="7">
    <location>
        <begin position="223"/>
        <end position="241"/>
    </location>
</feature>
<keyword evidence="4 7" id="KW-0812">Transmembrane</keyword>
<evidence type="ECO:0000313" key="9">
    <source>
        <dbReference type="EMBL" id="AZI57068.1"/>
    </source>
</evidence>
<dbReference type="GO" id="GO:0005886">
    <property type="term" value="C:plasma membrane"/>
    <property type="evidence" value="ECO:0007669"/>
    <property type="project" value="UniProtKB-SubCell"/>
</dbReference>
<feature type="transmembrane region" description="Helical" evidence="7">
    <location>
        <begin position="196"/>
        <end position="216"/>
    </location>
</feature>
<dbReference type="SUPFAM" id="SSF82866">
    <property type="entry name" value="Multidrug efflux transporter AcrB transmembrane domain"/>
    <property type="match status" value="2"/>
</dbReference>
<reference evidence="9 10" key="1">
    <citation type="submission" date="2018-11" db="EMBL/GenBank/DDBJ databases">
        <authorList>
            <person name="Da X."/>
        </authorList>
    </citation>
    <scope>NUCLEOTIDE SEQUENCE [LARGE SCALE GENOMIC DNA]</scope>
    <source>
        <strain evidence="9 10">S14-144</strain>
    </source>
</reference>
<feature type="transmembrane region" description="Helical" evidence="7">
    <location>
        <begin position="322"/>
        <end position="346"/>
    </location>
</feature>
<gene>
    <name evidence="9" type="ORF">EH165_01680</name>
</gene>
<dbReference type="PANTHER" id="PTHR33406:SF11">
    <property type="entry name" value="MEMBRANE PROTEIN SCO6666-RELATED"/>
    <property type="match status" value="1"/>
</dbReference>
<dbReference type="InterPro" id="IPR000731">
    <property type="entry name" value="SSD"/>
</dbReference>
<evidence type="ECO:0000256" key="4">
    <source>
        <dbReference type="ARBA" id="ARBA00022692"/>
    </source>
</evidence>
<evidence type="ECO:0000256" key="1">
    <source>
        <dbReference type="ARBA" id="ARBA00004651"/>
    </source>
</evidence>
<evidence type="ECO:0000256" key="7">
    <source>
        <dbReference type="SAM" id="Phobius"/>
    </source>
</evidence>
<keyword evidence="5 7" id="KW-1133">Transmembrane helix</keyword>
<keyword evidence="3" id="KW-1003">Cell membrane</keyword>
<evidence type="ECO:0000256" key="3">
    <source>
        <dbReference type="ARBA" id="ARBA00022475"/>
    </source>
</evidence>
<feature type="transmembrane region" description="Helical" evidence="7">
    <location>
        <begin position="288"/>
        <end position="316"/>
    </location>
</feature>
<feature type="transmembrane region" description="Helical" evidence="7">
    <location>
        <begin position="581"/>
        <end position="600"/>
    </location>
</feature>
<accession>A0A3G8ZIR0</accession>
<reference evidence="9 10" key="2">
    <citation type="submission" date="2018-12" db="EMBL/GenBank/DDBJ databases">
        <title>Nakamurella antarcticus sp. nov., isolated from Antarctica South Shetland Islands soil.</title>
        <authorList>
            <person name="Peng F."/>
        </authorList>
    </citation>
    <scope>NUCLEOTIDE SEQUENCE [LARGE SCALE GENOMIC DNA]</scope>
    <source>
        <strain evidence="9 10">S14-144</strain>
    </source>
</reference>
<dbReference type="Proteomes" id="UP000268084">
    <property type="component" value="Chromosome"/>
</dbReference>
<proteinExistence type="inferred from homology"/>
<organism evidence="9 10">
    <name type="scientific">Nakamurella antarctica</name>
    <dbReference type="NCBI Taxonomy" id="1902245"/>
    <lineage>
        <taxon>Bacteria</taxon>
        <taxon>Bacillati</taxon>
        <taxon>Actinomycetota</taxon>
        <taxon>Actinomycetes</taxon>
        <taxon>Nakamurellales</taxon>
        <taxon>Nakamurellaceae</taxon>
        <taxon>Nakamurella</taxon>
    </lineage>
</organism>
<comment type="subcellular location">
    <subcellularLocation>
        <location evidence="1">Cell membrane</location>
        <topology evidence="1">Multi-pass membrane protein</topology>
    </subcellularLocation>
</comment>
<dbReference type="Pfam" id="PF03176">
    <property type="entry name" value="MMPL"/>
    <property type="match status" value="2"/>
</dbReference>
<dbReference type="RefSeq" id="WP_124797753.1">
    <property type="nucleotide sequence ID" value="NZ_CP034170.1"/>
</dbReference>
<sequence>MASLLYRLGKFASHRRWAVLIVWVVLLLAAAGAAFLPDRPPLGESIKIPGTAAQTAIDELSERIPTSGGSTGRMVFAAPEGKKLTDPEYAAAIGTAIDAVSKVPGVEAVVNPLTGQATLAGGIPAPSNPKATPVLAPPSLRVGFATVQLKGQITAIPAEAQASLAEIAGTARASGLQVELSGAAVKQTPAIGSTEGLGVIVALIVLLITFGSMVAAGLPLLTAILGIGIGVSLTTIASSWVEMTSTAPILALMLGLAVGIDYALFIVSRHRKQMAAGMSVNESIGRATGTAGSAVVFAGLTVVIALAALTVVGIPFLSVMGVAAAGTVAIAVLIAITLLPALLSFAGARILGRKGRAALASTVVSDSGARTVVAAEGEDKKRGNRWGALVTKYPIPVLLVGILGLLVMAIPTTKLHLSLPDDGVKSLDATNRKAYDLLADNFGPGFNGPLIITVAVDDAAKGQQALGTVLTDLTAIPDVQNAAVAGASVDKTFYAISVVPQSGPSDSATEDLVHNIRDQAVGWGQATGSRIAVTGQTAVVIDVSEKLAAALPVYLIIVIGLALVLLMLVFRSIVVPIKAALGFLLSIAAAFGSVVAIYQWGWFGLIETPAPIVAFLPILLTGVLFGLAMDYEVFLVSGMRESFVHGGDAKQAVRSGFTHGARVVTAAAIIMTSVFAGFILAPDTIIASIGFALGFGVLIDAFVVRMTLVPAAMTLLGNAAWYLPKWLQKSLPNVDIEGEKLLTILAEDHDASAPEVRVPDVNRGKHAKL</sequence>
<evidence type="ECO:0000313" key="10">
    <source>
        <dbReference type="Proteomes" id="UP000268084"/>
    </source>
</evidence>
<evidence type="ECO:0000259" key="8">
    <source>
        <dbReference type="PROSITE" id="PS50156"/>
    </source>
</evidence>
<dbReference type="Gene3D" id="1.20.1640.10">
    <property type="entry name" value="Multidrug efflux transporter AcrB transmembrane domain"/>
    <property type="match status" value="2"/>
</dbReference>
<dbReference type="InterPro" id="IPR050545">
    <property type="entry name" value="Mycobact_MmpL"/>
</dbReference>
<evidence type="ECO:0000256" key="5">
    <source>
        <dbReference type="ARBA" id="ARBA00022989"/>
    </source>
</evidence>
<keyword evidence="10" id="KW-1185">Reference proteome</keyword>
<dbReference type="AlphaFoldDB" id="A0A3G8ZIR0"/>
<evidence type="ECO:0000256" key="2">
    <source>
        <dbReference type="ARBA" id="ARBA00010157"/>
    </source>
</evidence>
<dbReference type="KEGG" id="nak:EH165_01680"/>
<dbReference type="EMBL" id="CP034170">
    <property type="protein sequence ID" value="AZI57068.1"/>
    <property type="molecule type" value="Genomic_DNA"/>
</dbReference>
<feature type="domain" description="SSD" evidence="8">
    <location>
        <begin position="229"/>
        <end position="345"/>
    </location>
</feature>
<feature type="transmembrane region" description="Helical" evidence="7">
    <location>
        <begin position="685"/>
        <end position="704"/>
    </location>
</feature>
<dbReference type="PANTHER" id="PTHR33406">
    <property type="entry name" value="MEMBRANE PROTEIN MJ1562-RELATED"/>
    <property type="match status" value="1"/>
</dbReference>
<keyword evidence="6 7" id="KW-0472">Membrane</keyword>
<comment type="similarity">
    <text evidence="2">Belongs to the resistance-nodulation-cell division (RND) (TC 2.A.6) family. MmpL subfamily.</text>
</comment>
<dbReference type="PROSITE" id="PS50156">
    <property type="entry name" value="SSD"/>
    <property type="match status" value="1"/>
</dbReference>
<dbReference type="InterPro" id="IPR004869">
    <property type="entry name" value="MMPL_dom"/>
</dbReference>
<feature type="transmembrane region" description="Helical" evidence="7">
    <location>
        <begin position="547"/>
        <end position="569"/>
    </location>
</feature>
<protein>
    <submittedName>
        <fullName evidence="9">MMPL family transporter</fullName>
    </submittedName>
</protein>
<feature type="transmembrane region" description="Helical" evidence="7">
    <location>
        <begin position="660"/>
        <end position="679"/>
    </location>
</feature>